<dbReference type="InterPro" id="IPR002347">
    <property type="entry name" value="SDR_fam"/>
</dbReference>
<evidence type="ECO:0000313" key="2">
    <source>
        <dbReference type="EMBL" id="HGZ60225.1"/>
    </source>
</evidence>
<dbReference type="AlphaFoldDB" id="A0A7J3SLT4"/>
<dbReference type="Gene3D" id="3.40.50.720">
    <property type="entry name" value="NAD(P)-binding Rossmann-like Domain"/>
    <property type="match status" value="1"/>
</dbReference>
<dbReference type="NCBIfam" id="NF005559">
    <property type="entry name" value="PRK07231.1"/>
    <property type="match status" value="1"/>
</dbReference>
<dbReference type="NCBIfam" id="NF009466">
    <property type="entry name" value="PRK12826.1-2"/>
    <property type="match status" value="1"/>
</dbReference>
<protein>
    <submittedName>
        <fullName evidence="2">3-oxoacyl-ACP reductase FabG</fullName>
    </submittedName>
</protein>
<organism evidence="2">
    <name type="scientific">Fervidicoccus fontis</name>
    <dbReference type="NCBI Taxonomy" id="683846"/>
    <lineage>
        <taxon>Archaea</taxon>
        <taxon>Thermoproteota</taxon>
        <taxon>Thermoprotei</taxon>
        <taxon>Fervidicoccales</taxon>
        <taxon>Fervidicoccaceae</taxon>
        <taxon>Fervidicoccus</taxon>
    </lineage>
</organism>
<dbReference type="InterPro" id="IPR050259">
    <property type="entry name" value="SDR"/>
</dbReference>
<evidence type="ECO:0000256" key="1">
    <source>
        <dbReference type="ARBA" id="ARBA00006484"/>
    </source>
</evidence>
<dbReference type="GO" id="GO:0032787">
    <property type="term" value="P:monocarboxylic acid metabolic process"/>
    <property type="evidence" value="ECO:0007669"/>
    <property type="project" value="UniProtKB-ARBA"/>
</dbReference>
<comment type="caution">
    <text evidence="2">The sequence shown here is derived from an EMBL/GenBank/DDBJ whole genome shotgun (WGS) entry which is preliminary data.</text>
</comment>
<dbReference type="PANTHER" id="PTHR42879">
    <property type="entry name" value="3-OXOACYL-(ACYL-CARRIER-PROTEIN) REDUCTASE"/>
    <property type="match status" value="1"/>
</dbReference>
<reference evidence="2" key="1">
    <citation type="journal article" date="2020" name="mSystems">
        <title>Genome- and Community-Level Interaction Insights into Carbon Utilization and Element Cycling Functions of Hydrothermarchaeota in Hydrothermal Sediment.</title>
        <authorList>
            <person name="Zhou Z."/>
            <person name="Liu Y."/>
            <person name="Xu W."/>
            <person name="Pan J."/>
            <person name="Luo Z.H."/>
            <person name="Li M."/>
        </authorList>
    </citation>
    <scope>NUCLEOTIDE SEQUENCE [LARGE SCALE GENOMIC DNA]</scope>
    <source>
        <strain evidence="2">SpSt-885</strain>
    </source>
</reference>
<dbReference type="FunFam" id="3.40.50.720:FF:000084">
    <property type="entry name" value="Short-chain dehydrogenase reductase"/>
    <property type="match status" value="1"/>
</dbReference>
<dbReference type="SUPFAM" id="SSF51735">
    <property type="entry name" value="NAD(P)-binding Rossmann-fold domains"/>
    <property type="match status" value="1"/>
</dbReference>
<comment type="similarity">
    <text evidence="1">Belongs to the short-chain dehydrogenases/reductases (SDR) family.</text>
</comment>
<sequence>MKVDLNGKLAIVTGSGRGIGRAIALTFAENGADVVVNSRTEAEGEKVAEEIKALGRRSLFIKADVSDYAQVKEMVKQVVERFGKIDILVNNAGINVIQEGRVPIHEFSEADWERIIKVDLNGVFYCSKEVAKQMIQQKKGKIINISSIAGIVPLRLQIAYVAAKAGVINLTRGMALELAPYNINVNCIAPGSILTEGTKILFYSDPEKTKKILSCIPLKRPGEPQDIAYAALFLASEEANYITGSTIVVDGGWTAGFVRDW</sequence>
<dbReference type="InterPro" id="IPR036291">
    <property type="entry name" value="NAD(P)-bd_dom_sf"/>
</dbReference>
<dbReference type="PANTHER" id="PTHR42879:SF2">
    <property type="entry name" value="3-OXOACYL-[ACYL-CARRIER-PROTEIN] REDUCTASE FABG"/>
    <property type="match status" value="1"/>
</dbReference>
<accession>A0A7J3SLT4</accession>
<dbReference type="InterPro" id="IPR020904">
    <property type="entry name" value="Sc_DH/Rdtase_CS"/>
</dbReference>
<gene>
    <name evidence="2" type="ORF">ENW83_03345</name>
</gene>
<dbReference type="EMBL" id="DTLS01000091">
    <property type="protein sequence ID" value="HGZ60225.1"/>
    <property type="molecule type" value="Genomic_DNA"/>
</dbReference>
<proteinExistence type="inferred from homology"/>
<dbReference type="Pfam" id="PF13561">
    <property type="entry name" value="adh_short_C2"/>
    <property type="match status" value="1"/>
</dbReference>
<dbReference type="PROSITE" id="PS00061">
    <property type="entry name" value="ADH_SHORT"/>
    <property type="match status" value="1"/>
</dbReference>
<dbReference type="PRINTS" id="PR00080">
    <property type="entry name" value="SDRFAMILY"/>
</dbReference>
<dbReference type="PRINTS" id="PR00081">
    <property type="entry name" value="GDHRDH"/>
</dbReference>
<name>A0A7J3SLT4_9CREN</name>